<keyword evidence="1" id="KW-0175">Coiled coil</keyword>
<feature type="coiled-coil region" evidence="1">
    <location>
        <begin position="539"/>
        <end position="818"/>
    </location>
</feature>
<feature type="compositionally biased region" description="Basic and acidic residues" evidence="2">
    <location>
        <begin position="158"/>
        <end position="173"/>
    </location>
</feature>
<organism evidence="3 4">
    <name type="scientific">Kwoniella newhampshirensis</name>
    <dbReference type="NCBI Taxonomy" id="1651941"/>
    <lineage>
        <taxon>Eukaryota</taxon>
        <taxon>Fungi</taxon>
        <taxon>Dikarya</taxon>
        <taxon>Basidiomycota</taxon>
        <taxon>Agaricomycotina</taxon>
        <taxon>Tremellomycetes</taxon>
        <taxon>Tremellales</taxon>
        <taxon>Cryptococcaceae</taxon>
        <taxon>Kwoniella</taxon>
    </lineage>
</organism>
<gene>
    <name evidence="3" type="ORF">IAR55_003278</name>
</gene>
<feature type="compositionally biased region" description="Polar residues" evidence="2">
    <location>
        <begin position="259"/>
        <end position="292"/>
    </location>
</feature>
<feature type="compositionally biased region" description="Polar residues" evidence="2">
    <location>
        <begin position="939"/>
        <end position="949"/>
    </location>
</feature>
<feature type="region of interest" description="Disordered" evidence="2">
    <location>
        <begin position="36"/>
        <end position="72"/>
    </location>
</feature>
<name>A0AAW0YM73_9TREE</name>
<evidence type="ECO:0000313" key="3">
    <source>
        <dbReference type="EMBL" id="KAK8854539.1"/>
    </source>
</evidence>
<evidence type="ECO:0000256" key="2">
    <source>
        <dbReference type="SAM" id="MobiDB-lite"/>
    </source>
</evidence>
<feature type="compositionally biased region" description="Polar residues" evidence="2">
    <location>
        <begin position="903"/>
        <end position="918"/>
    </location>
</feature>
<feature type="region of interest" description="Disordered" evidence="2">
    <location>
        <begin position="369"/>
        <end position="393"/>
    </location>
</feature>
<dbReference type="GO" id="GO:0005737">
    <property type="term" value="C:cytoplasm"/>
    <property type="evidence" value="ECO:0007669"/>
    <property type="project" value="TreeGrafter"/>
</dbReference>
<feature type="region of interest" description="Disordered" evidence="2">
    <location>
        <begin position="153"/>
        <end position="301"/>
    </location>
</feature>
<dbReference type="Proteomes" id="UP001388673">
    <property type="component" value="Unassembled WGS sequence"/>
</dbReference>
<dbReference type="PANTHER" id="PTHR45615:SF40">
    <property type="entry name" value="MYOSIN HEAVY CHAIN, NON-MUSCLE"/>
    <property type="match status" value="1"/>
</dbReference>
<dbReference type="Gene3D" id="1.10.287.1490">
    <property type="match status" value="1"/>
</dbReference>
<dbReference type="GO" id="GO:0051015">
    <property type="term" value="F:actin filament binding"/>
    <property type="evidence" value="ECO:0007669"/>
    <property type="project" value="TreeGrafter"/>
</dbReference>
<dbReference type="KEGG" id="kne:92180536"/>
<feature type="region of interest" description="Disordered" evidence="2">
    <location>
        <begin position="502"/>
        <end position="528"/>
    </location>
</feature>
<feature type="coiled-coil region" evidence="1">
    <location>
        <begin position="847"/>
        <end position="881"/>
    </location>
</feature>
<dbReference type="PANTHER" id="PTHR45615">
    <property type="entry name" value="MYOSIN HEAVY CHAIN, NON-MUSCLE"/>
    <property type="match status" value="1"/>
</dbReference>
<feature type="region of interest" description="Disordered" evidence="2">
    <location>
        <begin position="1"/>
        <end position="22"/>
    </location>
</feature>
<feature type="region of interest" description="Disordered" evidence="2">
    <location>
        <begin position="975"/>
        <end position="995"/>
    </location>
</feature>
<accession>A0AAW0YM73</accession>
<proteinExistence type="predicted"/>
<dbReference type="GeneID" id="92180536"/>
<keyword evidence="4" id="KW-1185">Reference proteome</keyword>
<protein>
    <submittedName>
        <fullName evidence="3">Uncharacterized protein</fullName>
    </submittedName>
</protein>
<dbReference type="AlphaFoldDB" id="A0AAW0YM73"/>
<dbReference type="EMBL" id="JBCAWK010000006">
    <property type="protein sequence ID" value="KAK8854539.1"/>
    <property type="molecule type" value="Genomic_DNA"/>
</dbReference>
<sequence length="995" mass="110824">MSAEGGPGPSTMASVPTVPTTAKQLRIKKRVINLVNPADPLEFSTESVSVDQSPYTSKGHEEDPTDTPHTIRLNEEIPPTFVNTPAGDRVRGILRPSGTPGSGNGVRFFPKNKFRIITPNQSVIQAQSPAPKPPRSPTSSSFFSQLLAVTIPSMSPRRAREPTPEEEEVKGSVDDSWEVPGQEGEVSLVASTGSADHTLDSHRDDDEEVEDSWNGEPEVHCSPLSLPSVHEGNNSKDASYQDLELPSTDWHLPEDVSDLLTTKFSPQDPSFSITDGPSAIASPQQDQKTPSPETEFWTGGRTDLSLISDQSARLDDNDPTIRRQLSPVPVKKSVEDSTQAVSPVAPRPFSATSIFADMSAEQAELTWPLTRRPTDGDGESPLPSNKISSATPKSLTNIGDITEFYDCTAMMLSPPDSSLVVRRSPIANDLVLPTKALFEAQAAHTTALSAELQIYRSLAGKLQSEVAERDDVLAKLNMRALEAEVLQTQVHDLRQEISTIKANRQASLSPSPSPMPRVPQRTSLPDLPSDRTMVAQSEAKELEIRLAKALSDAAAMSMQLSEARASKESQAIELESARAAIQAMEEKERDVLVKAEGKDDMAQILRKEVDIAHRQLDDKDDEIHTLRTELDDAHRRDDKLEEAEDRAQTAERELEEVQQQLEEVRRQLENAHSQEDAVHALRAELDSAHAHLDELEGQVDNHELEHLQSELKEANRHISELEHHVNELKEVKAADEEEVERLYSELDKLKSASRKEEDWRGKLREMERRGEMEELERQELGRRWNEEKDLRKSLEVELTQLREDLQTAQEEIFRSQSQRRLPAKEDPALRAEVARLRSESASKDLEILDLQRRKVELKEDREMLNIALDSKQQELELMKRRFAVKGIAGSTPLGTSRRTANLQDSQLATPLPSSSTSVVKGVQTRRRSSLALQTPVPTTRMSNVDTQTPLPGRGARHGVQLHPSTKVVNRVMRRVEEEENRPPAGSLRGRERMLA</sequence>
<dbReference type="GO" id="GO:0000146">
    <property type="term" value="F:microfilament motor activity"/>
    <property type="evidence" value="ECO:0007669"/>
    <property type="project" value="TreeGrafter"/>
</dbReference>
<feature type="region of interest" description="Disordered" evidence="2">
    <location>
        <begin position="903"/>
        <end position="930"/>
    </location>
</feature>
<feature type="compositionally biased region" description="Polar residues" evidence="2">
    <location>
        <begin position="382"/>
        <end position="393"/>
    </location>
</feature>
<evidence type="ECO:0000313" key="4">
    <source>
        <dbReference type="Proteomes" id="UP001388673"/>
    </source>
</evidence>
<dbReference type="GO" id="GO:0016460">
    <property type="term" value="C:myosin II complex"/>
    <property type="evidence" value="ECO:0007669"/>
    <property type="project" value="TreeGrafter"/>
</dbReference>
<evidence type="ECO:0000256" key="1">
    <source>
        <dbReference type="SAM" id="Coils"/>
    </source>
</evidence>
<feature type="compositionally biased region" description="Polar residues" evidence="2">
    <location>
        <begin position="11"/>
        <end position="22"/>
    </location>
</feature>
<reference evidence="3 4" key="1">
    <citation type="journal article" date="2024" name="bioRxiv">
        <title>Comparative genomics of Cryptococcus and Kwoniella reveals pathogenesis evolution and contrasting karyotype dynamics via intercentromeric recombination or chromosome fusion.</title>
        <authorList>
            <person name="Coelho M.A."/>
            <person name="David-Palma M."/>
            <person name="Shea T."/>
            <person name="Bowers K."/>
            <person name="McGinley-Smith S."/>
            <person name="Mohammad A.W."/>
            <person name="Gnirke A."/>
            <person name="Yurkov A.M."/>
            <person name="Nowrousian M."/>
            <person name="Sun S."/>
            <person name="Cuomo C.A."/>
            <person name="Heitman J."/>
        </authorList>
    </citation>
    <scope>NUCLEOTIDE SEQUENCE [LARGE SCALE GENOMIC DNA]</scope>
    <source>
        <strain evidence="3 4">CBS 13917</strain>
    </source>
</reference>
<feature type="region of interest" description="Disordered" evidence="2">
    <location>
        <begin position="939"/>
        <end position="958"/>
    </location>
</feature>
<dbReference type="GO" id="GO:0032982">
    <property type="term" value="C:myosin filament"/>
    <property type="evidence" value="ECO:0007669"/>
    <property type="project" value="TreeGrafter"/>
</dbReference>
<comment type="caution">
    <text evidence="3">The sequence shown here is derived from an EMBL/GenBank/DDBJ whole genome shotgun (WGS) entry which is preliminary data.</text>
</comment>
<dbReference type="RefSeq" id="XP_066802777.1">
    <property type="nucleotide sequence ID" value="XM_066946385.1"/>
</dbReference>
<feature type="compositionally biased region" description="Polar residues" evidence="2">
    <location>
        <begin position="44"/>
        <end position="56"/>
    </location>
</feature>